<name>A0AAW6NQ29_ENTCL</name>
<reference evidence="1" key="1">
    <citation type="submission" date="2023-03" db="EMBL/GenBank/DDBJ databases">
        <title>A Study on Prevalence and Characterization of Enterobacter cloacae strains in China.</title>
        <authorList>
            <person name="Zheng Z."/>
        </authorList>
    </citation>
    <scope>NUCLEOTIDE SEQUENCE</scope>
    <source>
        <strain evidence="1">EC77</strain>
    </source>
</reference>
<protein>
    <submittedName>
        <fullName evidence="1">Uncharacterized protein</fullName>
    </submittedName>
</protein>
<gene>
    <name evidence="1" type="ORF">P3S46_15685</name>
</gene>
<accession>A0AAW6NQ29</accession>
<dbReference type="EMBL" id="JARJGR010000848">
    <property type="protein sequence ID" value="MDF3638653.1"/>
    <property type="molecule type" value="Genomic_DNA"/>
</dbReference>
<dbReference type="Proteomes" id="UP001215180">
    <property type="component" value="Unassembled WGS sequence"/>
</dbReference>
<evidence type="ECO:0000313" key="1">
    <source>
        <dbReference type="EMBL" id="MDF3638653.1"/>
    </source>
</evidence>
<evidence type="ECO:0000313" key="2">
    <source>
        <dbReference type="Proteomes" id="UP001215180"/>
    </source>
</evidence>
<organism evidence="1 2">
    <name type="scientific">Enterobacter cloacae</name>
    <dbReference type="NCBI Taxonomy" id="550"/>
    <lineage>
        <taxon>Bacteria</taxon>
        <taxon>Pseudomonadati</taxon>
        <taxon>Pseudomonadota</taxon>
        <taxon>Gammaproteobacteria</taxon>
        <taxon>Enterobacterales</taxon>
        <taxon>Enterobacteriaceae</taxon>
        <taxon>Enterobacter</taxon>
        <taxon>Enterobacter cloacae complex</taxon>
    </lineage>
</organism>
<dbReference type="AlphaFoldDB" id="A0AAW6NQ29"/>
<proteinExistence type="predicted"/>
<sequence>MSKHIIKYDHRDGVKLAKHETETWCGHKPQFSDWLFQDAQHALLSIEQGSLLVPCKKCLKAIVKVAQQEVK</sequence>
<comment type="caution">
    <text evidence="1">The sequence shown here is derived from an EMBL/GenBank/DDBJ whole genome shotgun (WGS) entry which is preliminary data.</text>
</comment>
<dbReference type="RefSeq" id="WP_276169374.1">
    <property type="nucleotide sequence ID" value="NZ_JARJGR010000848.1"/>
</dbReference>